<sequence length="209" mass="22139">MRIARVAVGLLLTLVGLSVTVVGAVAAFWLVGPDNTLTTSEKRLTSEGLSVMTAPDLLDRHGATLHVTALAHKPVFIGIGQDIDVANYLRASEHTRVVRYTPPSDLDTQEMQGRATALKPPTRLSWWVAKASGPDEQSIAWPIADGQHDLVVMNSDGSPAVDAKVTFGVEIDGAFAVCLLVFGAGTVLLILGLLLVARRKLGTTAPPSR</sequence>
<protein>
    <submittedName>
        <fullName evidence="2">Uncharacterized protein</fullName>
    </submittedName>
</protein>
<feature type="transmembrane region" description="Helical" evidence="1">
    <location>
        <begin position="174"/>
        <end position="197"/>
    </location>
</feature>
<evidence type="ECO:0000256" key="1">
    <source>
        <dbReference type="SAM" id="Phobius"/>
    </source>
</evidence>
<evidence type="ECO:0000313" key="3">
    <source>
        <dbReference type="Proteomes" id="UP001500393"/>
    </source>
</evidence>
<name>A0ABN2EEH8_9ACTN</name>
<keyword evidence="3" id="KW-1185">Reference proteome</keyword>
<gene>
    <name evidence="2" type="ORF">GCM10009789_65780</name>
</gene>
<comment type="caution">
    <text evidence="2">The sequence shown here is derived from an EMBL/GenBank/DDBJ whole genome shotgun (WGS) entry which is preliminary data.</text>
</comment>
<keyword evidence="1" id="KW-1133">Transmembrane helix</keyword>
<keyword evidence="1" id="KW-0472">Membrane</keyword>
<dbReference type="RefSeq" id="WP_344220635.1">
    <property type="nucleotide sequence ID" value="NZ_BAAAOS010000052.1"/>
</dbReference>
<reference evidence="2 3" key="1">
    <citation type="journal article" date="2019" name="Int. J. Syst. Evol. Microbiol.">
        <title>The Global Catalogue of Microorganisms (GCM) 10K type strain sequencing project: providing services to taxonomists for standard genome sequencing and annotation.</title>
        <authorList>
            <consortium name="The Broad Institute Genomics Platform"/>
            <consortium name="The Broad Institute Genome Sequencing Center for Infectious Disease"/>
            <person name="Wu L."/>
            <person name="Ma J."/>
        </authorList>
    </citation>
    <scope>NUCLEOTIDE SEQUENCE [LARGE SCALE GENOMIC DNA]</scope>
    <source>
        <strain evidence="2 3">JCM 14969</strain>
    </source>
</reference>
<dbReference type="Proteomes" id="UP001500393">
    <property type="component" value="Unassembled WGS sequence"/>
</dbReference>
<keyword evidence="1" id="KW-0812">Transmembrane</keyword>
<dbReference type="EMBL" id="BAAAOS010000052">
    <property type="protein sequence ID" value="GAA1602609.1"/>
    <property type="molecule type" value="Genomic_DNA"/>
</dbReference>
<proteinExistence type="predicted"/>
<evidence type="ECO:0000313" key="2">
    <source>
        <dbReference type="EMBL" id="GAA1602609.1"/>
    </source>
</evidence>
<organism evidence="2 3">
    <name type="scientific">Kribbella sancticallisti</name>
    <dbReference type="NCBI Taxonomy" id="460087"/>
    <lineage>
        <taxon>Bacteria</taxon>
        <taxon>Bacillati</taxon>
        <taxon>Actinomycetota</taxon>
        <taxon>Actinomycetes</taxon>
        <taxon>Propionibacteriales</taxon>
        <taxon>Kribbellaceae</taxon>
        <taxon>Kribbella</taxon>
    </lineage>
</organism>
<accession>A0ABN2EEH8</accession>